<keyword evidence="3" id="KW-1185">Reference proteome</keyword>
<proteinExistence type="predicted"/>
<evidence type="ECO:0000259" key="1">
    <source>
        <dbReference type="Pfam" id="PF01569"/>
    </source>
</evidence>
<dbReference type="Pfam" id="PF01569">
    <property type="entry name" value="PAP2"/>
    <property type="match status" value="1"/>
</dbReference>
<dbReference type="SUPFAM" id="SSF48317">
    <property type="entry name" value="Acid phosphatase/Vanadium-dependent haloperoxidase"/>
    <property type="match status" value="1"/>
</dbReference>
<dbReference type="OrthoDB" id="271145at2"/>
<comment type="caution">
    <text evidence="2">The sequence shown here is derived from an EMBL/GenBank/DDBJ whole genome shotgun (WGS) entry which is preliminary data.</text>
</comment>
<feature type="domain" description="Phosphatidic acid phosphatase type 2/haloperoxidase" evidence="1">
    <location>
        <begin position="164"/>
        <end position="226"/>
    </location>
</feature>
<dbReference type="InterPro" id="IPR000326">
    <property type="entry name" value="PAP2/HPO"/>
</dbReference>
<dbReference type="EMBL" id="MSCH01000003">
    <property type="protein sequence ID" value="PQJ53718.1"/>
    <property type="molecule type" value="Genomic_DNA"/>
</dbReference>
<reference evidence="2 3" key="1">
    <citation type="submission" date="2016-12" db="EMBL/GenBank/DDBJ databases">
        <title>Diversity of luminous bacteria.</title>
        <authorList>
            <person name="Yoshizawa S."/>
            <person name="Kogure K."/>
        </authorList>
    </citation>
    <scope>NUCLEOTIDE SEQUENCE [LARGE SCALE GENOMIC DNA]</scope>
    <source>
        <strain evidence="2 3">SA4-48</strain>
    </source>
</reference>
<gene>
    <name evidence="2" type="ORF">BTO11_08595</name>
</gene>
<dbReference type="CDD" id="cd01610">
    <property type="entry name" value="PAP2_like"/>
    <property type="match status" value="1"/>
</dbReference>
<evidence type="ECO:0000313" key="3">
    <source>
        <dbReference type="Proteomes" id="UP000239007"/>
    </source>
</evidence>
<name>A0A2S7UVF5_9GAMM</name>
<accession>A0A2S7UVF5</accession>
<dbReference type="Proteomes" id="UP000239007">
    <property type="component" value="Unassembled WGS sequence"/>
</dbReference>
<dbReference type="RefSeq" id="WP_105052212.1">
    <property type="nucleotide sequence ID" value="NZ_BMYG01000002.1"/>
</dbReference>
<sequence length="261" mass="29001">MRNPYIYFITAVTLQFTSFAISAQERFELQTKTIFSEIVNDYKTFYQTDRMLRAATVFSLGGIIANTSLDPEIQEWHQSKIKSDFSDDVSGVAKLFGEKTIMLPVTLAATAMQMSSTHNVFGEWGQLTLRSYIVGSPAVGVMQYVTGGSRPRDGREADWRPFNDDNGVSGHSYVGAVPFLVLAKMKQLSPMQKNMALFASGLSAWSRVNDDAHYFSQALLGWYMAWEAVDAVSSNGVKENWLQVSPYTFGDGVGVSVSMSW</sequence>
<protein>
    <recommendedName>
        <fullName evidence="1">Phosphatidic acid phosphatase type 2/haloperoxidase domain-containing protein</fullName>
    </recommendedName>
</protein>
<dbReference type="InterPro" id="IPR036938">
    <property type="entry name" value="PAP2/HPO_sf"/>
</dbReference>
<dbReference type="AlphaFoldDB" id="A0A2S7UVF5"/>
<evidence type="ECO:0000313" key="2">
    <source>
        <dbReference type="EMBL" id="PQJ53718.1"/>
    </source>
</evidence>
<organism evidence="2 3">
    <name type="scientific">Psychrosphaera saromensis</name>
    <dbReference type="NCBI Taxonomy" id="716813"/>
    <lineage>
        <taxon>Bacteria</taxon>
        <taxon>Pseudomonadati</taxon>
        <taxon>Pseudomonadota</taxon>
        <taxon>Gammaproteobacteria</taxon>
        <taxon>Alteromonadales</taxon>
        <taxon>Pseudoalteromonadaceae</taxon>
        <taxon>Psychrosphaera</taxon>
    </lineage>
</organism>